<proteinExistence type="predicted"/>
<protein>
    <submittedName>
        <fullName evidence="2">Uncharacterized protein</fullName>
    </submittedName>
</protein>
<dbReference type="EMBL" id="WQLW01000005">
    <property type="protein sequence ID" value="MVO09183.1"/>
    <property type="molecule type" value="Genomic_DNA"/>
</dbReference>
<dbReference type="RefSeq" id="WP_140997568.1">
    <property type="nucleotide sequence ID" value="NZ_VDCZ01000005.1"/>
</dbReference>
<evidence type="ECO:0000313" key="3">
    <source>
        <dbReference type="Proteomes" id="UP000431264"/>
    </source>
</evidence>
<keyword evidence="1" id="KW-0812">Transmembrane</keyword>
<keyword evidence="1" id="KW-1133">Transmembrane helix</keyword>
<organism evidence="2 3">
    <name type="scientific">Flavobacterium profundi</name>
    <dbReference type="NCBI Taxonomy" id="1774945"/>
    <lineage>
        <taxon>Bacteria</taxon>
        <taxon>Pseudomonadati</taxon>
        <taxon>Bacteroidota</taxon>
        <taxon>Flavobacteriia</taxon>
        <taxon>Flavobacteriales</taxon>
        <taxon>Flavobacteriaceae</taxon>
        <taxon>Flavobacterium</taxon>
    </lineage>
</organism>
<keyword evidence="1" id="KW-0472">Membrane</keyword>
<keyword evidence="3" id="KW-1185">Reference proteome</keyword>
<comment type="caution">
    <text evidence="2">The sequence shown here is derived from an EMBL/GenBank/DDBJ whole genome shotgun (WGS) entry which is preliminary data.</text>
</comment>
<name>A0A6I4IHJ7_9FLAO</name>
<sequence length="117" mass="13970">MENNILALALFFLVLIGLLYLIVCLFRNYFIAYSNLYSHPNEKHIELQNQFNLHKRNQEVVVFEDEINYIINNRIKELDLLFPNEASEKTKEIEATLFLQNTKKAIYTSLYLLKRKQ</sequence>
<evidence type="ECO:0000313" key="2">
    <source>
        <dbReference type="EMBL" id="MVO09183.1"/>
    </source>
</evidence>
<reference evidence="3" key="1">
    <citation type="submission" date="2019-05" db="EMBL/GenBank/DDBJ databases">
        <title>Flavobacterium profundi sp. nov., isolated from a deep-sea seamount.</title>
        <authorList>
            <person name="Zhang D.-C."/>
        </authorList>
    </citation>
    <scope>NUCLEOTIDE SEQUENCE [LARGE SCALE GENOMIC DNA]</scope>
    <source>
        <strain evidence="3">TP390</strain>
    </source>
</reference>
<evidence type="ECO:0000256" key="1">
    <source>
        <dbReference type="SAM" id="Phobius"/>
    </source>
</evidence>
<dbReference type="AlphaFoldDB" id="A0A6I4IHJ7"/>
<dbReference type="Proteomes" id="UP000431264">
    <property type="component" value="Unassembled WGS sequence"/>
</dbReference>
<accession>A0A6I4IHJ7</accession>
<feature type="transmembrane region" description="Helical" evidence="1">
    <location>
        <begin position="6"/>
        <end position="26"/>
    </location>
</feature>
<gene>
    <name evidence="2" type="ORF">GOQ30_08425</name>
</gene>